<dbReference type="UniPathway" id="UPA00340">
    <property type="reaction ID" value="UER00458"/>
</dbReference>
<feature type="binding site" evidence="6">
    <location>
        <begin position="281"/>
        <end position="283"/>
    </location>
    <ligand>
        <name>ATP</name>
        <dbReference type="ChEBI" id="CHEBI:30616"/>
    </ligand>
</feature>
<comment type="subunit">
    <text evidence="6">Homodimer.</text>
</comment>
<dbReference type="CDD" id="cd24010">
    <property type="entry name" value="ASKHA_NBD_AcK_PK"/>
    <property type="match status" value="1"/>
</dbReference>
<keyword evidence="3 6" id="KW-0547">Nucleotide-binding</keyword>
<dbReference type="PIRSF" id="PIRSF000722">
    <property type="entry name" value="Acetate_prop_kin"/>
    <property type="match status" value="1"/>
</dbReference>
<keyword evidence="6" id="KW-0460">Magnesium</keyword>
<sequence length="403" mass="42810">MSATVLVLNCGSSSIKYQLIDADNANVLARGLVERIGEDGGHVRHEAGGSVVDHDLTLADHQAGLRAVLDTFEEHGPALADSNIAAVGHRVVHGGEQFSGPVIIDDTVEDTIDGLSSLAPLHNPPNLAGIRVARQVLDNLPHVAVFDTAFHQSLPPAAYTYAIGRDVARRHHVRRYGFHGTSVAYVAGEAVRFLERDAQKTNLIVLHLGNGASATAVRSGRSVDTSMGLTPLEGLVMGSRSGDIDAGVLLHLAREAGMSFDDLDDLLNRNSGMVGLTGERDLREVHRLAGEDDEDAILARDVYCHRIRRYVGAFLAVLGETHAIVFTGGVGENDAWVRSRSLAGLRGLGIAVDHVRNASQGPRARYISPDGAGTAVLVVPTDEELEIARQTLSTVGELTISPG</sequence>
<dbReference type="RefSeq" id="WP_162452669.1">
    <property type="nucleotide sequence ID" value="NZ_WLZY01000009.1"/>
</dbReference>
<dbReference type="HAMAP" id="MF_00020">
    <property type="entry name" value="Acetate_kinase"/>
    <property type="match status" value="1"/>
</dbReference>
<feature type="active site" description="Proton donor/acceptor" evidence="6">
    <location>
        <position position="147"/>
    </location>
</feature>
<dbReference type="PANTHER" id="PTHR21060:SF15">
    <property type="entry name" value="ACETATE KINASE-RELATED"/>
    <property type="match status" value="1"/>
</dbReference>
<evidence type="ECO:0000256" key="6">
    <source>
        <dbReference type="HAMAP-Rule" id="MF_00020"/>
    </source>
</evidence>
<dbReference type="Gene3D" id="3.30.420.40">
    <property type="match status" value="2"/>
</dbReference>
<evidence type="ECO:0000256" key="1">
    <source>
        <dbReference type="ARBA" id="ARBA00008748"/>
    </source>
</evidence>
<proteinExistence type="inferred from homology"/>
<dbReference type="PROSITE" id="PS01075">
    <property type="entry name" value="ACETATE_KINASE_1"/>
    <property type="match status" value="1"/>
</dbReference>
<dbReference type="PROSITE" id="PS01076">
    <property type="entry name" value="ACETATE_KINASE_2"/>
    <property type="match status" value="1"/>
</dbReference>
<dbReference type="Pfam" id="PF00871">
    <property type="entry name" value="Acetate_kinase"/>
    <property type="match status" value="1"/>
</dbReference>
<dbReference type="GO" id="GO:0006083">
    <property type="term" value="P:acetate metabolic process"/>
    <property type="evidence" value="ECO:0007669"/>
    <property type="project" value="TreeGrafter"/>
</dbReference>
<dbReference type="InterPro" id="IPR043129">
    <property type="entry name" value="ATPase_NBD"/>
</dbReference>
<dbReference type="EMBL" id="WLZY01000009">
    <property type="protein sequence ID" value="NDL59960.1"/>
    <property type="molecule type" value="Genomic_DNA"/>
</dbReference>
<reference evidence="8 9" key="1">
    <citation type="submission" date="2019-11" db="EMBL/GenBank/DDBJ databases">
        <authorList>
            <person name="Li X.-J."/>
            <person name="Feng X.-M."/>
        </authorList>
    </citation>
    <scope>NUCLEOTIDE SEQUENCE [LARGE SCALE GENOMIC DNA]</scope>
    <source>
        <strain evidence="8 9">XMNu-373</strain>
    </source>
</reference>
<keyword evidence="9" id="KW-1185">Reference proteome</keyword>
<comment type="cofactor">
    <cofactor evidence="6">
        <name>Mg(2+)</name>
        <dbReference type="ChEBI" id="CHEBI:18420"/>
    </cofactor>
    <cofactor evidence="6">
        <name>Mn(2+)</name>
        <dbReference type="ChEBI" id="CHEBI:29035"/>
    </cofactor>
    <text evidence="6">Mg(2+). Can also accept Mn(2+).</text>
</comment>
<comment type="similarity">
    <text evidence="1 6 7">Belongs to the acetokinase family.</text>
</comment>
<dbReference type="InterPro" id="IPR004372">
    <property type="entry name" value="Ac/propionate_kinase"/>
</dbReference>
<evidence type="ECO:0000256" key="2">
    <source>
        <dbReference type="ARBA" id="ARBA00022679"/>
    </source>
</evidence>
<evidence type="ECO:0000256" key="4">
    <source>
        <dbReference type="ARBA" id="ARBA00022777"/>
    </source>
</evidence>
<organism evidence="8 9">
    <name type="scientific">Phytoactinopolyspora mesophila</name>
    <dbReference type="NCBI Taxonomy" id="2650750"/>
    <lineage>
        <taxon>Bacteria</taxon>
        <taxon>Bacillati</taxon>
        <taxon>Actinomycetota</taxon>
        <taxon>Actinomycetes</taxon>
        <taxon>Jiangellales</taxon>
        <taxon>Jiangellaceae</taxon>
        <taxon>Phytoactinopolyspora</taxon>
    </lineage>
</organism>
<evidence type="ECO:0000313" key="8">
    <source>
        <dbReference type="EMBL" id="NDL59960.1"/>
    </source>
</evidence>
<dbReference type="GO" id="GO:0000287">
    <property type="term" value="F:magnesium ion binding"/>
    <property type="evidence" value="ECO:0007669"/>
    <property type="project" value="UniProtKB-UniRule"/>
</dbReference>
<dbReference type="InterPro" id="IPR000890">
    <property type="entry name" value="Aliphatic_acid_kin_short-chain"/>
</dbReference>
<accession>A0A7K3M9T4</accession>
<dbReference type="GO" id="GO:0008776">
    <property type="term" value="F:acetate kinase activity"/>
    <property type="evidence" value="ECO:0007669"/>
    <property type="project" value="UniProtKB-UniRule"/>
</dbReference>
<gene>
    <name evidence="6" type="primary">ackA</name>
    <name evidence="8" type="ORF">F7O44_23070</name>
</gene>
<dbReference type="AlphaFoldDB" id="A0A7K3M9T4"/>
<feature type="binding site" evidence="6">
    <location>
        <begin position="329"/>
        <end position="333"/>
    </location>
    <ligand>
        <name>ATP</name>
        <dbReference type="ChEBI" id="CHEBI:30616"/>
    </ligand>
</feature>
<comment type="catalytic activity">
    <reaction evidence="6">
        <text>acetate + ATP = acetyl phosphate + ADP</text>
        <dbReference type="Rhea" id="RHEA:11352"/>
        <dbReference type="ChEBI" id="CHEBI:22191"/>
        <dbReference type="ChEBI" id="CHEBI:30089"/>
        <dbReference type="ChEBI" id="CHEBI:30616"/>
        <dbReference type="ChEBI" id="CHEBI:456216"/>
        <dbReference type="EC" id="2.7.2.1"/>
    </reaction>
</comment>
<protein>
    <recommendedName>
        <fullName evidence="6">Acetate kinase</fullName>
        <ecNumber evidence="6">2.7.2.1</ecNumber>
    </recommendedName>
    <alternativeName>
        <fullName evidence="6">Acetokinase</fullName>
    </alternativeName>
</protein>
<keyword evidence="6" id="KW-0963">Cytoplasm</keyword>
<comment type="pathway">
    <text evidence="6">Metabolic intermediate biosynthesis; acetyl-CoA biosynthesis; acetyl-CoA from acetate: step 1/2.</text>
</comment>
<comment type="subcellular location">
    <subcellularLocation>
        <location evidence="6">Cytoplasm</location>
    </subcellularLocation>
</comment>
<dbReference type="PANTHER" id="PTHR21060">
    <property type="entry name" value="ACETATE KINASE"/>
    <property type="match status" value="1"/>
</dbReference>
<evidence type="ECO:0000256" key="3">
    <source>
        <dbReference type="ARBA" id="ARBA00022741"/>
    </source>
</evidence>
<feature type="binding site" evidence="6">
    <location>
        <begin position="207"/>
        <end position="211"/>
    </location>
    <ligand>
        <name>ATP</name>
        <dbReference type="ChEBI" id="CHEBI:30616"/>
    </ligand>
</feature>
<evidence type="ECO:0000256" key="5">
    <source>
        <dbReference type="ARBA" id="ARBA00022840"/>
    </source>
</evidence>
<comment type="function">
    <text evidence="6">Catalyzes the formation of acetyl phosphate from acetate and ATP. Can also catalyze the reverse reaction.</text>
</comment>
<dbReference type="GO" id="GO:0006085">
    <property type="term" value="P:acetyl-CoA biosynthetic process"/>
    <property type="evidence" value="ECO:0007669"/>
    <property type="project" value="UniProtKB-UniRule"/>
</dbReference>
<dbReference type="SUPFAM" id="SSF53067">
    <property type="entry name" value="Actin-like ATPase domain"/>
    <property type="match status" value="2"/>
</dbReference>
<dbReference type="NCBIfam" id="TIGR00016">
    <property type="entry name" value="ackA"/>
    <property type="match status" value="1"/>
</dbReference>
<dbReference type="PRINTS" id="PR00471">
    <property type="entry name" value="ACETATEKNASE"/>
</dbReference>
<feature type="site" description="Transition state stabilizer" evidence="6">
    <location>
        <position position="179"/>
    </location>
</feature>
<dbReference type="GO" id="GO:0005524">
    <property type="term" value="F:ATP binding"/>
    <property type="evidence" value="ECO:0007669"/>
    <property type="project" value="UniProtKB-KW"/>
</dbReference>
<feature type="binding site" evidence="6">
    <location>
        <position position="383"/>
    </location>
    <ligand>
        <name>Mg(2+)</name>
        <dbReference type="ChEBI" id="CHEBI:18420"/>
    </ligand>
</feature>
<feature type="binding site" evidence="6">
    <location>
        <position position="9"/>
    </location>
    <ligand>
        <name>Mg(2+)</name>
        <dbReference type="ChEBI" id="CHEBI:18420"/>
    </ligand>
</feature>
<dbReference type="InterPro" id="IPR023865">
    <property type="entry name" value="Aliphatic_acid_kinase_CS"/>
</dbReference>
<comment type="caution">
    <text evidence="8">The sequence shown here is derived from an EMBL/GenBank/DDBJ whole genome shotgun (WGS) entry which is preliminary data.</text>
</comment>
<feature type="binding site" evidence="6">
    <location>
        <position position="16"/>
    </location>
    <ligand>
        <name>ATP</name>
        <dbReference type="ChEBI" id="CHEBI:30616"/>
    </ligand>
</feature>
<evidence type="ECO:0000256" key="7">
    <source>
        <dbReference type="RuleBase" id="RU003835"/>
    </source>
</evidence>
<feature type="binding site" evidence="6">
    <location>
        <position position="90"/>
    </location>
    <ligand>
        <name>substrate</name>
    </ligand>
</feature>
<dbReference type="GO" id="GO:0005737">
    <property type="term" value="C:cytoplasm"/>
    <property type="evidence" value="ECO:0007669"/>
    <property type="project" value="UniProtKB-SubCell"/>
</dbReference>
<keyword evidence="6" id="KW-0479">Metal-binding</keyword>
<feature type="site" description="Transition state stabilizer" evidence="6">
    <location>
        <position position="240"/>
    </location>
</feature>
<dbReference type="Proteomes" id="UP000460435">
    <property type="component" value="Unassembled WGS sequence"/>
</dbReference>
<dbReference type="EC" id="2.7.2.1" evidence="6"/>
<name>A0A7K3M9T4_9ACTN</name>
<evidence type="ECO:0000313" key="9">
    <source>
        <dbReference type="Proteomes" id="UP000460435"/>
    </source>
</evidence>
<keyword evidence="4 6" id="KW-0418">Kinase</keyword>
<keyword evidence="2 6" id="KW-0808">Transferase</keyword>
<keyword evidence="5 6" id="KW-0067">ATP-binding</keyword>